<dbReference type="GO" id="GO:0006783">
    <property type="term" value="P:heme biosynthetic process"/>
    <property type="evidence" value="ECO:0007669"/>
    <property type="project" value="UniProtKB-UniRule"/>
</dbReference>
<sequence length="486" mass="52616">MRRTGRAIRAVIIGGGISGLSSAFYLRRHAAERGCEAEITIIEPAPELGGKISTLRKDGFVIEKGPDSFLARKQPIIDLADELGLADELVPINPSGKRAYILHRSKLHPMPQGLVLGIPTEIAPFAATRLLSAGGKLRAALDFVLPARKGREDESIGVFLERRLGPEVVERVAEPLLAGIYAGELDKLSLQATFPQFREAERKHGSLIRGMRRSRKASSAQAGTGGRFGNVTFLTFKNGLSSMVEALDRELAAADRRMGVRAASLRVIDQAADAGEAEGARYAVGLDSGETVQADTVIVTTPAFDAARLLSGHLDVSMLESVRYVSVANVVLAFDKEAFGLEFEGSGFLVPRTEGRHITACTWTSTKWLHTSPPDKVLLRCYVGRAGHEDTVELPDEQLSAIVLQDIREILGIRAKPLFTEVTRLRRSMPQYPVGHVERSRAFKLQLAETLPGVWATGAAFDGIGLPDCIRQGKETALSAVAELLD</sequence>
<evidence type="ECO:0000256" key="2">
    <source>
        <dbReference type="ARBA" id="ARBA00001974"/>
    </source>
</evidence>
<dbReference type="Pfam" id="PF01593">
    <property type="entry name" value="Amino_oxidase"/>
    <property type="match status" value="1"/>
</dbReference>
<dbReference type="InterPro" id="IPR036188">
    <property type="entry name" value="FAD/NAD-bd_sf"/>
</dbReference>
<dbReference type="EC" id="1.3.3.15" evidence="5 11"/>
<comment type="pathway">
    <text evidence="3 11">Porphyrin-containing compound metabolism; protoheme biosynthesis.</text>
</comment>
<comment type="subcellular location">
    <subcellularLocation>
        <location evidence="11">Cytoplasm</location>
    </subcellularLocation>
</comment>
<dbReference type="InterPro" id="IPR002937">
    <property type="entry name" value="Amino_oxidase"/>
</dbReference>
<name>A0A9W5S288_9BACL</name>
<organism evidence="14 15">
    <name type="scientific">Paenibacillus darwinianus</name>
    <dbReference type="NCBI Taxonomy" id="1380763"/>
    <lineage>
        <taxon>Bacteria</taxon>
        <taxon>Bacillati</taxon>
        <taxon>Bacillota</taxon>
        <taxon>Bacilli</taxon>
        <taxon>Bacillales</taxon>
        <taxon>Paenibacillaceae</taxon>
        <taxon>Paenibacillus</taxon>
    </lineage>
</organism>
<dbReference type="OrthoDB" id="9805195at2"/>
<dbReference type="Gene3D" id="1.10.3110.10">
    <property type="entry name" value="protoporphyrinogen ix oxidase, domain 3"/>
    <property type="match status" value="1"/>
</dbReference>
<comment type="caution">
    <text evidence="14">The sequence shown here is derived from an EMBL/GenBank/DDBJ whole genome shotgun (WGS) entry which is preliminary data.</text>
</comment>
<dbReference type="NCBIfam" id="TIGR00562">
    <property type="entry name" value="proto_IX_ox"/>
    <property type="match status" value="1"/>
</dbReference>
<dbReference type="SUPFAM" id="SSF51905">
    <property type="entry name" value="FAD/NAD(P)-binding domain"/>
    <property type="match status" value="1"/>
</dbReference>
<comment type="similarity">
    <text evidence="4 11">Belongs to the protoporphyrinogen/coproporphyrinogen oxidase family. Coproporphyrinogen III oxidase subfamily.</text>
</comment>
<evidence type="ECO:0000256" key="12">
    <source>
        <dbReference type="SAM" id="Phobius"/>
    </source>
</evidence>
<evidence type="ECO:0000256" key="10">
    <source>
        <dbReference type="ARBA" id="ARBA00023133"/>
    </source>
</evidence>
<evidence type="ECO:0000313" key="15">
    <source>
        <dbReference type="Proteomes" id="UP000053750"/>
    </source>
</evidence>
<dbReference type="SUPFAM" id="SSF54373">
    <property type="entry name" value="FAD-linked reductases, C-terminal domain"/>
    <property type="match status" value="1"/>
</dbReference>
<dbReference type="Proteomes" id="UP000053750">
    <property type="component" value="Unassembled WGS sequence"/>
</dbReference>
<keyword evidence="11" id="KW-0963">Cytoplasm</keyword>
<protein>
    <recommendedName>
        <fullName evidence="6 11">Coproporphyrinogen III oxidase</fullName>
        <ecNumber evidence="5 11">1.3.3.15</ecNumber>
    </recommendedName>
</protein>
<evidence type="ECO:0000256" key="4">
    <source>
        <dbReference type="ARBA" id="ARBA00008310"/>
    </source>
</evidence>
<dbReference type="GO" id="GO:0004729">
    <property type="term" value="F:oxygen-dependent protoporphyrinogen oxidase activity"/>
    <property type="evidence" value="ECO:0007669"/>
    <property type="project" value="UniProtKB-UniRule"/>
</dbReference>
<dbReference type="Gene3D" id="3.90.660.20">
    <property type="entry name" value="Protoporphyrinogen oxidase, mitochondrial, domain 2"/>
    <property type="match status" value="1"/>
</dbReference>
<dbReference type="PANTHER" id="PTHR42923:SF3">
    <property type="entry name" value="PROTOPORPHYRINOGEN OXIDASE"/>
    <property type="match status" value="1"/>
</dbReference>
<evidence type="ECO:0000256" key="6">
    <source>
        <dbReference type="ARBA" id="ARBA00019046"/>
    </source>
</evidence>
<dbReference type="InterPro" id="IPR050464">
    <property type="entry name" value="Zeta_carotene_desat/Oxidored"/>
</dbReference>
<feature type="domain" description="Amine oxidase" evidence="13">
    <location>
        <begin position="17"/>
        <end position="477"/>
    </location>
</feature>
<keyword evidence="7 11" id="KW-0285">Flavoprotein</keyword>
<evidence type="ECO:0000256" key="7">
    <source>
        <dbReference type="ARBA" id="ARBA00022630"/>
    </source>
</evidence>
<dbReference type="InterPro" id="IPR004572">
    <property type="entry name" value="Protoporphyrinogen_oxidase"/>
</dbReference>
<comment type="function">
    <text evidence="11">Involved in coproporphyrin-dependent heme b biosynthesis. Catalyzes the oxidation of coproporphyrinogen III to coproporphyrin III.</text>
</comment>
<dbReference type="GO" id="GO:0005737">
    <property type="term" value="C:cytoplasm"/>
    <property type="evidence" value="ECO:0007669"/>
    <property type="project" value="UniProtKB-SubCell"/>
</dbReference>
<keyword evidence="10 11" id="KW-0350">Heme biosynthesis</keyword>
<evidence type="ECO:0000313" key="14">
    <source>
        <dbReference type="EMBL" id="EXX90821.1"/>
    </source>
</evidence>
<keyword evidence="12" id="KW-1133">Transmembrane helix</keyword>
<dbReference type="Gene3D" id="3.50.50.60">
    <property type="entry name" value="FAD/NAD(P)-binding domain"/>
    <property type="match status" value="1"/>
</dbReference>
<reference evidence="14 15" key="1">
    <citation type="submission" date="2014-02" db="EMBL/GenBank/DDBJ databases">
        <title>Genome sequence of Paenibacillus darwinianus reveals adaptive mechanisms for survival in Antarctic soils.</title>
        <authorList>
            <person name="Dsouza M."/>
            <person name="Taylor M.W."/>
            <person name="Turner S.J."/>
            <person name="Aislabie J."/>
        </authorList>
    </citation>
    <scope>NUCLEOTIDE SEQUENCE [LARGE SCALE GENOMIC DNA]</scope>
    <source>
        <strain evidence="14 15">CE1</strain>
    </source>
</reference>
<proteinExistence type="inferred from homology"/>
<evidence type="ECO:0000259" key="13">
    <source>
        <dbReference type="Pfam" id="PF01593"/>
    </source>
</evidence>
<dbReference type="RefSeq" id="WP_036580790.1">
    <property type="nucleotide sequence ID" value="NZ_KK082301.1"/>
</dbReference>
<evidence type="ECO:0000256" key="1">
    <source>
        <dbReference type="ARBA" id="ARBA00001755"/>
    </source>
</evidence>
<comment type="cofactor">
    <cofactor evidence="2 11">
        <name>FAD</name>
        <dbReference type="ChEBI" id="CHEBI:57692"/>
    </cofactor>
</comment>
<evidence type="ECO:0000256" key="11">
    <source>
        <dbReference type="RuleBase" id="RU364052"/>
    </source>
</evidence>
<gene>
    <name evidence="14" type="ORF">BG53_12800</name>
</gene>
<keyword evidence="9 11" id="KW-0560">Oxidoreductase</keyword>
<dbReference type="EMBL" id="JFHU01000050">
    <property type="protein sequence ID" value="EXX90821.1"/>
    <property type="molecule type" value="Genomic_DNA"/>
</dbReference>
<evidence type="ECO:0000256" key="5">
    <source>
        <dbReference type="ARBA" id="ARBA00012402"/>
    </source>
</evidence>
<evidence type="ECO:0000256" key="8">
    <source>
        <dbReference type="ARBA" id="ARBA00022827"/>
    </source>
</evidence>
<evidence type="ECO:0000256" key="3">
    <source>
        <dbReference type="ARBA" id="ARBA00004744"/>
    </source>
</evidence>
<dbReference type="PANTHER" id="PTHR42923">
    <property type="entry name" value="PROTOPORPHYRINOGEN OXIDASE"/>
    <property type="match status" value="1"/>
</dbReference>
<keyword evidence="12" id="KW-0812">Transmembrane</keyword>
<dbReference type="AlphaFoldDB" id="A0A9W5S288"/>
<keyword evidence="15" id="KW-1185">Reference proteome</keyword>
<keyword evidence="8 11" id="KW-0274">FAD</keyword>
<comment type="catalytic activity">
    <reaction evidence="1">
        <text>coproporphyrinogen III + 3 O2 = coproporphyrin III + 3 H2O2</text>
        <dbReference type="Rhea" id="RHEA:43436"/>
        <dbReference type="ChEBI" id="CHEBI:15379"/>
        <dbReference type="ChEBI" id="CHEBI:16240"/>
        <dbReference type="ChEBI" id="CHEBI:57309"/>
        <dbReference type="ChEBI" id="CHEBI:131725"/>
        <dbReference type="EC" id="1.3.3.15"/>
    </reaction>
    <physiologicalReaction direction="left-to-right" evidence="1">
        <dbReference type="Rhea" id="RHEA:43437"/>
    </physiologicalReaction>
</comment>
<feature type="transmembrane region" description="Helical" evidence="12">
    <location>
        <begin position="7"/>
        <end position="26"/>
    </location>
</feature>
<evidence type="ECO:0000256" key="9">
    <source>
        <dbReference type="ARBA" id="ARBA00023002"/>
    </source>
</evidence>
<keyword evidence="12" id="KW-0472">Membrane</keyword>
<accession>A0A9W5S288</accession>